<dbReference type="Pfam" id="PF13948">
    <property type="entry name" value="DUF4215"/>
    <property type="match status" value="1"/>
</dbReference>
<organism evidence="4 5">
    <name type="scientific">Candidatus Komeilibacteria bacterium CG_4_10_14_0_8_um_filter_37_78</name>
    <dbReference type="NCBI Taxonomy" id="1974471"/>
    <lineage>
        <taxon>Bacteria</taxon>
        <taxon>Candidatus Komeiliibacteriota</taxon>
    </lineage>
</organism>
<dbReference type="PANTHER" id="PTHR46130">
    <property type="entry name" value="LAMGL DOMAIN-CONTAINING PROTEIN"/>
    <property type="match status" value="1"/>
</dbReference>
<dbReference type="PANTHER" id="PTHR46130:SF3">
    <property type="entry name" value="CHROMOSOME UNDETERMINED SCAFFOLD_33, WHOLE GENOME SHOTGUN SEQUENCE"/>
    <property type="match status" value="1"/>
</dbReference>
<sequence>MTINLTRLLHLLLVLGFVVLGMSISAVAVNAAPVCGNHILEAGEECDDGNTVCDDGCSSACIIEFCGDGLTQSFEECDDGNNVNSDGCNATCITEYCGDGLVNQPSEQCDDSNNIDGDGCSNICSVENATVSGIVTIYLATPHRNVSVIMVKL</sequence>
<protein>
    <recommendedName>
        <fullName evidence="6">DUF4215 domain-containing protein</fullName>
    </recommendedName>
</protein>
<dbReference type="InterPro" id="IPR011936">
    <property type="entry name" value="Myxo_disulph_rpt"/>
</dbReference>
<dbReference type="InterPro" id="IPR043543">
    <property type="entry name" value="PAPPA/PAPPA2"/>
</dbReference>
<evidence type="ECO:0008006" key="6">
    <source>
        <dbReference type="Google" id="ProtNLM"/>
    </source>
</evidence>
<keyword evidence="1" id="KW-0732">Signal</keyword>
<evidence type="ECO:0000313" key="5">
    <source>
        <dbReference type="Proteomes" id="UP000228689"/>
    </source>
</evidence>
<evidence type="ECO:0000256" key="1">
    <source>
        <dbReference type="ARBA" id="ARBA00022729"/>
    </source>
</evidence>
<accession>A0A2M7RBB3</accession>
<keyword evidence="2" id="KW-0677">Repeat</keyword>
<dbReference type="GO" id="GO:0007166">
    <property type="term" value="P:cell surface receptor signaling pathway"/>
    <property type="evidence" value="ECO:0007669"/>
    <property type="project" value="TreeGrafter"/>
</dbReference>
<reference evidence="5" key="1">
    <citation type="submission" date="2017-09" db="EMBL/GenBank/DDBJ databases">
        <title>Depth-based differentiation of microbial function through sediment-hosted aquifers and enrichment of novel symbionts in the deep terrestrial subsurface.</title>
        <authorList>
            <person name="Probst A.J."/>
            <person name="Ladd B."/>
            <person name="Jarett J.K."/>
            <person name="Geller-Mcgrath D.E."/>
            <person name="Sieber C.M.K."/>
            <person name="Emerson J.B."/>
            <person name="Anantharaman K."/>
            <person name="Thomas B.C."/>
            <person name="Malmstrom R."/>
            <person name="Stieglmeier M."/>
            <person name="Klingl A."/>
            <person name="Woyke T."/>
            <person name="Ryan C.M."/>
            <person name="Banfield J.F."/>
        </authorList>
    </citation>
    <scope>NUCLEOTIDE SEQUENCE [LARGE SCALE GENOMIC DNA]</scope>
</reference>
<dbReference type="Proteomes" id="UP000228689">
    <property type="component" value="Unassembled WGS sequence"/>
</dbReference>
<proteinExistence type="predicted"/>
<dbReference type="GO" id="GO:0006508">
    <property type="term" value="P:proteolysis"/>
    <property type="evidence" value="ECO:0007669"/>
    <property type="project" value="TreeGrafter"/>
</dbReference>
<keyword evidence="3" id="KW-1015">Disulfide bond</keyword>
<evidence type="ECO:0000256" key="3">
    <source>
        <dbReference type="ARBA" id="ARBA00023157"/>
    </source>
</evidence>
<dbReference type="EMBL" id="PFMC01000074">
    <property type="protein sequence ID" value="PIY94053.1"/>
    <property type="molecule type" value="Genomic_DNA"/>
</dbReference>
<comment type="caution">
    <text evidence="4">The sequence shown here is derived from an EMBL/GenBank/DDBJ whole genome shotgun (WGS) entry which is preliminary data.</text>
</comment>
<dbReference type="GO" id="GO:0005615">
    <property type="term" value="C:extracellular space"/>
    <property type="evidence" value="ECO:0007669"/>
    <property type="project" value="TreeGrafter"/>
</dbReference>
<name>A0A2M7RBB3_9BACT</name>
<gene>
    <name evidence="4" type="ORF">COY67_03135</name>
</gene>
<dbReference type="AlphaFoldDB" id="A0A2M7RBB3"/>
<evidence type="ECO:0000313" key="4">
    <source>
        <dbReference type="EMBL" id="PIY94053.1"/>
    </source>
</evidence>
<dbReference type="NCBIfam" id="TIGR02232">
    <property type="entry name" value="myxo_disulf_rpt"/>
    <property type="match status" value="3"/>
</dbReference>
<dbReference type="GO" id="GO:0004222">
    <property type="term" value="F:metalloendopeptidase activity"/>
    <property type="evidence" value="ECO:0007669"/>
    <property type="project" value="TreeGrafter"/>
</dbReference>
<evidence type="ECO:0000256" key="2">
    <source>
        <dbReference type="ARBA" id="ARBA00022737"/>
    </source>
</evidence>